<comment type="caution">
    <text evidence="2">The sequence shown here is derived from an EMBL/GenBank/DDBJ whole genome shotgun (WGS) entry which is preliminary data.</text>
</comment>
<proteinExistence type="predicted"/>
<dbReference type="InterPro" id="IPR046621">
    <property type="entry name" value="DUF6734"/>
</dbReference>
<evidence type="ECO:0000313" key="3">
    <source>
        <dbReference type="Proteomes" id="UP000321578"/>
    </source>
</evidence>
<dbReference type="EMBL" id="VORO01000020">
    <property type="protein sequence ID" value="TXD87773.1"/>
    <property type="molecule type" value="Genomic_DNA"/>
</dbReference>
<dbReference type="AlphaFoldDB" id="A0A5C6ZGH4"/>
<sequence length="293" mass="33964">MRIIHSLWTKPMLKNRWFLEGQIEPSIWLYALSFLYAKKVSTEVVLHTDTIGKTHLSCIPYDKIHLSLDELEDEHEKFWAFGKIKALENEPLGSIHIDGDVFFKSKAVIPYLNFKDHDVICQMVEGGHLFNEGYENQLPYFDNALKNTHIPGYGNVRKAFNCGVLGFNDLELKNQFLINFRTMVKCAKLDKAIMFKMDGKYEPNIIIEQYQLAGLCELNNYKVKFILDPVEVDKKNSLNMVAEELGFVHAWGKAKYTAAFQNKVKEKIKQVDSHLYKIIERHINMLNGQMILS</sequence>
<organism evidence="2 3">
    <name type="scientific">Subsaximicrobium wynnwilliamsii</name>
    <dbReference type="NCBI Taxonomy" id="291179"/>
    <lineage>
        <taxon>Bacteria</taxon>
        <taxon>Pseudomonadati</taxon>
        <taxon>Bacteroidota</taxon>
        <taxon>Flavobacteriia</taxon>
        <taxon>Flavobacteriales</taxon>
        <taxon>Flavobacteriaceae</taxon>
        <taxon>Subsaximicrobium</taxon>
    </lineage>
</organism>
<dbReference type="OrthoDB" id="771064at2"/>
<evidence type="ECO:0000313" key="2">
    <source>
        <dbReference type="EMBL" id="TXD87773.1"/>
    </source>
</evidence>
<dbReference type="RefSeq" id="WP_147087556.1">
    <property type="nucleotide sequence ID" value="NZ_VORM01000020.1"/>
</dbReference>
<evidence type="ECO:0000259" key="1">
    <source>
        <dbReference type="Pfam" id="PF20508"/>
    </source>
</evidence>
<keyword evidence="3" id="KW-1185">Reference proteome</keyword>
<accession>A0A5C6ZGH4</accession>
<dbReference type="Pfam" id="PF20508">
    <property type="entry name" value="DUF6734"/>
    <property type="match status" value="1"/>
</dbReference>
<feature type="domain" description="DUF6734" evidence="1">
    <location>
        <begin position="1"/>
        <end position="279"/>
    </location>
</feature>
<protein>
    <recommendedName>
        <fullName evidence="1">DUF6734 domain-containing protein</fullName>
    </recommendedName>
</protein>
<gene>
    <name evidence="2" type="ORF">ESY86_15795</name>
</gene>
<name>A0A5C6ZGH4_9FLAO</name>
<reference evidence="2 3" key="1">
    <citation type="submission" date="2019-08" db="EMBL/GenBank/DDBJ databases">
        <title>Genomes of Subsaximicrobium wynnwilliamsii strains.</title>
        <authorList>
            <person name="Bowman J.P."/>
        </authorList>
    </citation>
    <scope>NUCLEOTIDE SEQUENCE [LARGE SCALE GENOMIC DNA]</scope>
    <source>
        <strain evidence="2 3">2-80-2</strain>
    </source>
</reference>
<dbReference type="Proteomes" id="UP000321578">
    <property type="component" value="Unassembled WGS sequence"/>
</dbReference>